<comment type="caution">
    <text evidence="1">The sequence shown here is derived from an EMBL/GenBank/DDBJ whole genome shotgun (WGS) entry which is preliminary data.</text>
</comment>
<protein>
    <submittedName>
        <fullName evidence="1">Uncharacterized protein</fullName>
    </submittedName>
</protein>
<proteinExistence type="predicted"/>
<accession>A0ACB9Z0C3</accession>
<dbReference type="Proteomes" id="UP001497700">
    <property type="component" value="Unassembled WGS sequence"/>
</dbReference>
<organism evidence="1 2">
    <name type="scientific">Hypoxylon rubiginosum</name>
    <dbReference type="NCBI Taxonomy" id="110542"/>
    <lineage>
        <taxon>Eukaryota</taxon>
        <taxon>Fungi</taxon>
        <taxon>Dikarya</taxon>
        <taxon>Ascomycota</taxon>
        <taxon>Pezizomycotina</taxon>
        <taxon>Sordariomycetes</taxon>
        <taxon>Xylariomycetidae</taxon>
        <taxon>Xylariales</taxon>
        <taxon>Hypoxylaceae</taxon>
        <taxon>Hypoxylon</taxon>
    </lineage>
</organism>
<evidence type="ECO:0000313" key="1">
    <source>
        <dbReference type="EMBL" id="KAI4864927.1"/>
    </source>
</evidence>
<evidence type="ECO:0000313" key="2">
    <source>
        <dbReference type="Proteomes" id="UP001497700"/>
    </source>
</evidence>
<reference evidence="1 2" key="1">
    <citation type="journal article" date="2022" name="New Phytol.">
        <title>Ecological generalism drives hyperdiversity of secondary metabolite gene clusters in xylarialean endophytes.</title>
        <authorList>
            <person name="Franco M.E.E."/>
            <person name="Wisecaver J.H."/>
            <person name="Arnold A.E."/>
            <person name="Ju Y.M."/>
            <person name="Slot J.C."/>
            <person name="Ahrendt S."/>
            <person name="Moore L.P."/>
            <person name="Eastman K.E."/>
            <person name="Scott K."/>
            <person name="Konkel Z."/>
            <person name="Mondo S.J."/>
            <person name="Kuo A."/>
            <person name="Hayes R.D."/>
            <person name="Haridas S."/>
            <person name="Andreopoulos B."/>
            <person name="Riley R."/>
            <person name="LaButti K."/>
            <person name="Pangilinan J."/>
            <person name="Lipzen A."/>
            <person name="Amirebrahimi M."/>
            <person name="Yan J."/>
            <person name="Adam C."/>
            <person name="Keymanesh K."/>
            <person name="Ng V."/>
            <person name="Louie K."/>
            <person name="Northen T."/>
            <person name="Drula E."/>
            <person name="Henrissat B."/>
            <person name="Hsieh H.M."/>
            <person name="Youens-Clark K."/>
            <person name="Lutzoni F."/>
            <person name="Miadlikowska J."/>
            <person name="Eastwood D.C."/>
            <person name="Hamelin R.C."/>
            <person name="Grigoriev I.V."/>
            <person name="U'Ren J.M."/>
        </authorList>
    </citation>
    <scope>NUCLEOTIDE SEQUENCE [LARGE SCALE GENOMIC DNA]</scope>
    <source>
        <strain evidence="1 2">CBS 119005</strain>
    </source>
</reference>
<keyword evidence="2" id="KW-1185">Reference proteome</keyword>
<gene>
    <name evidence="1" type="ORF">F4820DRAFT_422129</name>
</gene>
<dbReference type="EMBL" id="MU393479">
    <property type="protein sequence ID" value="KAI4864927.1"/>
    <property type="molecule type" value="Genomic_DNA"/>
</dbReference>
<sequence length="254" mass="27721">MLRSVPLLLLAISLVNGFPTLDISNLVARNSTSETFLQDDEVLVFDNGRAEVVHSGDFLNMLESMAIQSEAPQIDKSWLNFTSETNLQARDDCSATIVVTDKTERFVDWDIQMSPVIIGAGTGIDVFVANSYSASNAISVSAGVDYKIIENILGVSFSIDYTYTWTTQTTIQTKATVLPGQAGVMITMPFKNRKYGRSFCGRPGSLVQTGTWIADSYESKDYNGVNWVSGAISGCIKNQTALPLTRCHGEGEFI</sequence>
<name>A0ACB9Z0C3_9PEZI</name>